<accession>A0A6C0J7S2</accession>
<protein>
    <recommendedName>
        <fullName evidence="1">DUF4116 domain-containing protein</fullName>
    </recommendedName>
</protein>
<sequence>MFVKWINHDMCNRKLQLKVGLNTDTIPFNTEGDCVPSGIYYCDAKVVMTWRILDYTHLCTVEIPDDAQTVKFSKKYRSDKIIILDIPVPFEEHKMWSDIDRCKLVVTENGHSLVFVKEQTEEMCKLAVQQNGLTLKYVKHLTEEICKIAVQQNGDAFQYVKNQTDEICKLAVQKK</sequence>
<reference evidence="2" key="1">
    <citation type="journal article" date="2020" name="Nature">
        <title>Giant virus diversity and host interactions through global metagenomics.</title>
        <authorList>
            <person name="Schulz F."/>
            <person name="Roux S."/>
            <person name="Paez-Espino D."/>
            <person name="Jungbluth S."/>
            <person name="Walsh D.A."/>
            <person name="Denef V.J."/>
            <person name="McMahon K.D."/>
            <person name="Konstantinidis K.T."/>
            <person name="Eloe-Fadrosh E.A."/>
            <person name="Kyrpides N.C."/>
            <person name="Woyke T."/>
        </authorList>
    </citation>
    <scope>NUCLEOTIDE SEQUENCE</scope>
    <source>
        <strain evidence="2">GVMAG-M-3300025860-20</strain>
    </source>
</reference>
<feature type="domain" description="DUF4116" evidence="1">
    <location>
        <begin position="121"/>
        <end position="162"/>
    </location>
</feature>
<dbReference type="InterPro" id="IPR025197">
    <property type="entry name" value="DUF4116"/>
</dbReference>
<evidence type="ECO:0000259" key="1">
    <source>
        <dbReference type="Pfam" id="PF13475"/>
    </source>
</evidence>
<proteinExistence type="predicted"/>
<evidence type="ECO:0000313" key="2">
    <source>
        <dbReference type="EMBL" id="QHU00776.1"/>
    </source>
</evidence>
<dbReference type="EMBL" id="MN740329">
    <property type="protein sequence ID" value="QHU00776.1"/>
    <property type="molecule type" value="Genomic_DNA"/>
</dbReference>
<name>A0A6C0J7S2_9ZZZZ</name>
<dbReference type="AlphaFoldDB" id="A0A6C0J7S2"/>
<dbReference type="Pfam" id="PF13475">
    <property type="entry name" value="DUF4116"/>
    <property type="match status" value="1"/>
</dbReference>
<organism evidence="2">
    <name type="scientific">viral metagenome</name>
    <dbReference type="NCBI Taxonomy" id="1070528"/>
    <lineage>
        <taxon>unclassified sequences</taxon>
        <taxon>metagenomes</taxon>
        <taxon>organismal metagenomes</taxon>
    </lineage>
</organism>